<dbReference type="PANTHER" id="PTHR47926">
    <property type="entry name" value="PENTATRICOPEPTIDE REPEAT-CONTAINING PROTEIN"/>
    <property type="match status" value="1"/>
</dbReference>
<dbReference type="InterPro" id="IPR002885">
    <property type="entry name" value="PPR_rpt"/>
</dbReference>
<dbReference type="GO" id="GO:0003723">
    <property type="term" value="F:RNA binding"/>
    <property type="evidence" value="ECO:0007669"/>
    <property type="project" value="InterPro"/>
</dbReference>
<reference evidence="3" key="2">
    <citation type="journal article" date="2024" name="Plant">
        <title>Genomic evolution and insights into agronomic trait innovations of Sesamum species.</title>
        <authorList>
            <person name="Miao H."/>
            <person name="Wang L."/>
            <person name="Qu L."/>
            <person name="Liu H."/>
            <person name="Sun Y."/>
            <person name="Le M."/>
            <person name="Wang Q."/>
            <person name="Wei S."/>
            <person name="Zheng Y."/>
            <person name="Lin W."/>
            <person name="Duan Y."/>
            <person name="Cao H."/>
            <person name="Xiong S."/>
            <person name="Wang X."/>
            <person name="Wei L."/>
            <person name="Li C."/>
            <person name="Ma Q."/>
            <person name="Ju M."/>
            <person name="Zhao R."/>
            <person name="Li G."/>
            <person name="Mu C."/>
            <person name="Tian Q."/>
            <person name="Mei H."/>
            <person name="Zhang T."/>
            <person name="Gao T."/>
            <person name="Zhang H."/>
        </authorList>
    </citation>
    <scope>NUCLEOTIDE SEQUENCE</scope>
    <source>
        <strain evidence="3">KEN1</strain>
    </source>
</reference>
<comment type="caution">
    <text evidence="3">The sequence shown here is derived from an EMBL/GenBank/DDBJ whole genome shotgun (WGS) entry which is preliminary data.</text>
</comment>
<reference evidence="3" key="1">
    <citation type="submission" date="2020-06" db="EMBL/GenBank/DDBJ databases">
        <authorList>
            <person name="Li T."/>
            <person name="Hu X."/>
            <person name="Zhang T."/>
            <person name="Song X."/>
            <person name="Zhang H."/>
            <person name="Dai N."/>
            <person name="Sheng W."/>
            <person name="Hou X."/>
            <person name="Wei L."/>
        </authorList>
    </citation>
    <scope>NUCLEOTIDE SEQUENCE</scope>
    <source>
        <strain evidence="3">KEN1</strain>
        <tissue evidence="3">Leaf</tissue>
    </source>
</reference>
<sequence length="117" mass="13621">MVSQGPQIYSINLQRQSIRFQNSCRGYCIWALQQWNFCCPLISSYARTGDIHFARKVFENLPRRGIHSWNAMLVSYSRGDEPLEVLNLYKKMSLERVKPDSSTFTVAIKPALACWTW</sequence>
<gene>
    <name evidence="3" type="ORF">Slati_0619300</name>
</gene>
<organism evidence="3">
    <name type="scientific">Sesamum latifolium</name>
    <dbReference type="NCBI Taxonomy" id="2727402"/>
    <lineage>
        <taxon>Eukaryota</taxon>
        <taxon>Viridiplantae</taxon>
        <taxon>Streptophyta</taxon>
        <taxon>Embryophyta</taxon>
        <taxon>Tracheophyta</taxon>
        <taxon>Spermatophyta</taxon>
        <taxon>Magnoliopsida</taxon>
        <taxon>eudicotyledons</taxon>
        <taxon>Gunneridae</taxon>
        <taxon>Pentapetalae</taxon>
        <taxon>asterids</taxon>
        <taxon>lamiids</taxon>
        <taxon>Lamiales</taxon>
        <taxon>Pedaliaceae</taxon>
        <taxon>Sesamum</taxon>
    </lineage>
</organism>
<dbReference type="GO" id="GO:0009451">
    <property type="term" value="P:RNA modification"/>
    <property type="evidence" value="ECO:0007669"/>
    <property type="project" value="InterPro"/>
</dbReference>
<dbReference type="InterPro" id="IPR046960">
    <property type="entry name" value="PPR_At4g14850-like_plant"/>
</dbReference>
<dbReference type="Gene3D" id="1.25.40.10">
    <property type="entry name" value="Tetratricopeptide repeat domain"/>
    <property type="match status" value="1"/>
</dbReference>
<dbReference type="InterPro" id="IPR011990">
    <property type="entry name" value="TPR-like_helical_dom_sf"/>
</dbReference>
<name>A0AAW2Y2Q4_9LAMI</name>
<evidence type="ECO:0000256" key="2">
    <source>
        <dbReference type="PROSITE-ProRule" id="PRU00708"/>
    </source>
</evidence>
<feature type="repeat" description="PPR" evidence="2">
    <location>
        <begin position="65"/>
        <end position="99"/>
    </location>
</feature>
<keyword evidence="1" id="KW-0677">Repeat</keyword>
<proteinExistence type="predicted"/>
<evidence type="ECO:0000256" key="1">
    <source>
        <dbReference type="ARBA" id="ARBA00022737"/>
    </source>
</evidence>
<accession>A0AAW2Y2Q4</accession>
<dbReference type="PANTHER" id="PTHR47926:SF533">
    <property type="entry name" value="DYW DOMAIN-CONTAINING PROTEIN"/>
    <property type="match status" value="1"/>
</dbReference>
<dbReference type="AlphaFoldDB" id="A0AAW2Y2Q4"/>
<dbReference type="NCBIfam" id="TIGR00756">
    <property type="entry name" value="PPR"/>
    <property type="match status" value="2"/>
</dbReference>
<evidence type="ECO:0000313" key="3">
    <source>
        <dbReference type="EMBL" id="KAL0459921.1"/>
    </source>
</evidence>
<protein>
    <submittedName>
        <fullName evidence="3">Pentatricopeptide repeat-containing protein, mitochondrial</fullName>
    </submittedName>
</protein>
<dbReference type="PROSITE" id="PS51375">
    <property type="entry name" value="PPR"/>
    <property type="match status" value="1"/>
</dbReference>
<dbReference type="EMBL" id="JACGWN010000002">
    <property type="protein sequence ID" value="KAL0459921.1"/>
    <property type="molecule type" value="Genomic_DNA"/>
</dbReference>
<dbReference type="Pfam" id="PF13041">
    <property type="entry name" value="PPR_2"/>
    <property type="match status" value="1"/>
</dbReference>